<accession>A0A6M3ME03</accession>
<dbReference type="EMBL" id="MT143849">
    <property type="protein sequence ID" value="QJB03516.1"/>
    <property type="molecule type" value="Genomic_DNA"/>
</dbReference>
<feature type="coiled-coil region" evidence="1">
    <location>
        <begin position="72"/>
        <end position="130"/>
    </location>
</feature>
<proteinExistence type="predicted"/>
<sequence>MKRDDVLTIGGVILGLTGAFLLGRSRVAKAADEDIEEGAEELKALDPTLTDEEAKAAAAATLAAEALLRAQQAEAQAQLDALAALVSQAEQALATAQSEAILHPEDTAAILAAEQAEAQAQADREELEREWTNALNSATTEVQTAERAAEVAVGAYLAATRNVGIWEDTLKRDEVLLRDALDKFGISIYESHIPLEPEERERLARLITNLQTFIIPEDRANIEKWRHIEMRTKTDANAAITSANLIVERVLTLTADVRLLGILLALAYRTDGIAIAVRTKLGELQAKIID</sequence>
<dbReference type="AlphaFoldDB" id="A0A6M3ME03"/>
<keyword evidence="1" id="KW-0175">Coiled coil</keyword>
<evidence type="ECO:0000256" key="1">
    <source>
        <dbReference type="SAM" id="Coils"/>
    </source>
</evidence>
<name>A0A6M3ME03_9ZZZZ</name>
<reference evidence="2" key="1">
    <citation type="submission" date="2020-03" db="EMBL/GenBank/DDBJ databases">
        <title>The deep terrestrial virosphere.</title>
        <authorList>
            <person name="Holmfeldt K."/>
            <person name="Nilsson E."/>
            <person name="Simone D."/>
            <person name="Lopez-Fernandez M."/>
            <person name="Wu X."/>
            <person name="de Brujin I."/>
            <person name="Lundin D."/>
            <person name="Andersson A."/>
            <person name="Bertilsson S."/>
            <person name="Dopson M."/>
        </authorList>
    </citation>
    <scope>NUCLEOTIDE SEQUENCE</scope>
    <source>
        <strain evidence="2">MM171B00685</strain>
    </source>
</reference>
<organism evidence="2">
    <name type="scientific">viral metagenome</name>
    <dbReference type="NCBI Taxonomy" id="1070528"/>
    <lineage>
        <taxon>unclassified sequences</taxon>
        <taxon>metagenomes</taxon>
        <taxon>organismal metagenomes</taxon>
    </lineage>
</organism>
<gene>
    <name evidence="2" type="ORF">MM171B00685_0021</name>
</gene>
<evidence type="ECO:0000313" key="2">
    <source>
        <dbReference type="EMBL" id="QJB03516.1"/>
    </source>
</evidence>
<protein>
    <submittedName>
        <fullName evidence="2">Uncharacterized protein</fullName>
    </submittedName>
</protein>